<organism evidence="2 3">
    <name type="scientific">Candidatus Portnoybacteria bacterium RBG_13_41_18</name>
    <dbReference type="NCBI Taxonomy" id="1801991"/>
    <lineage>
        <taxon>Bacteria</taxon>
        <taxon>Candidatus Portnoyibacteriota</taxon>
    </lineage>
</organism>
<proteinExistence type="predicted"/>
<dbReference type="PANTHER" id="PTHR38659:SF1">
    <property type="entry name" value="METAL DEPENDENT PHOSPHOHYDROLASE"/>
    <property type="match status" value="1"/>
</dbReference>
<dbReference type="SMART" id="SM00471">
    <property type="entry name" value="HDc"/>
    <property type="match status" value="1"/>
</dbReference>
<protein>
    <recommendedName>
        <fullName evidence="1">HD/PDEase domain-containing protein</fullName>
    </recommendedName>
</protein>
<accession>A0A1G2F9V3</accession>
<sequence length="198" mass="22096">MEHDRQKYLEAVKAQVEQNIFYHSLALEACMGGIFDYLKSTNQLGNDEPQREDWLLAGLLHDIDYGGEFKTDHPNKTKEALAKYGIEISETVFKIIKAHAPKLTGVKLENKADWAIFCADSLTGLITAVALILPTKKLADVKPSSVIKRFLKEPKFAAGTRREDVAMCANPDGLNIPIEKFIEICLFSMQKIASEIGL</sequence>
<name>A0A1G2F9V3_9BACT</name>
<dbReference type="Gene3D" id="1.10.3210.10">
    <property type="entry name" value="Hypothetical protein af1432"/>
    <property type="match status" value="1"/>
</dbReference>
<dbReference type="PANTHER" id="PTHR38659">
    <property type="entry name" value="METAL-DEPENDENT PHOSPHOHYDROLASE"/>
    <property type="match status" value="1"/>
</dbReference>
<dbReference type="InterPro" id="IPR006674">
    <property type="entry name" value="HD_domain"/>
</dbReference>
<comment type="caution">
    <text evidence="2">The sequence shown here is derived from an EMBL/GenBank/DDBJ whole genome shotgun (WGS) entry which is preliminary data.</text>
</comment>
<evidence type="ECO:0000313" key="2">
    <source>
        <dbReference type="EMBL" id="OGZ34388.1"/>
    </source>
</evidence>
<feature type="domain" description="HD/PDEase" evidence="1">
    <location>
        <begin position="16"/>
        <end position="134"/>
    </location>
</feature>
<dbReference type="SUPFAM" id="SSF109604">
    <property type="entry name" value="HD-domain/PDEase-like"/>
    <property type="match status" value="1"/>
</dbReference>
<dbReference type="Proteomes" id="UP000177725">
    <property type="component" value="Unassembled WGS sequence"/>
</dbReference>
<gene>
    <name evidence="2" type="ORF">A2174_02160</name>
</gene>
<reference evidence="2 3" key="1">
    <citation type="journal article" date="2016" name="Nat. Commun.">
        <title>Thousands of microbial genomes shed light on interconnected biogeochemical processes in an aquifer system.</title>
        <authorList>
            <person name="Anantharaman K."/>
            <person name="Brown C.T."/>
            <person name="Hug L.A."/>
            <person name="Sharon I."/>
            <person name="Castelle C.J."/>
            <person name="Probst A.J."/>
            <person name="Thomas B.C."/>
            <person name="Singh A."/>
            <person name="Wilkins M.J."/>
            <person name="Karaoz U."/>
            <person name="Brodie E.L."/>
            <person name="Williams K.H."/>
            <person name="Hubbard S.S."/>
            <person name="Banfield J.F."/>
        </authorList>
    </citation>
    <scope>NUCLEOTIDE SEQUENCE [LARGE SCALE GENOMIC DNA]</scope>
</reference>
<dbReference type="InterPro" id="IPR003607">
    <property type="entry name" value="HD/PDEase_dom"/>
</dbReference>
<dbReference type="AlphaFoldDB" id="A0A1G2F9V3"/>
<evidence type="ECO:0000313" key="3">
    <source>
        <dbReference type="Proteomes" id="UP000177725"/>
    </source>
</evidence>
<dbReference type="EMBL" id="MHMV01000025">
    <property type="protein sequence ID" value="OGZ34388.1"/>
    <property type="molecule type" value="Genomic_DNA"/>
</dbReference>
<evidence type="ECO:0000259" key="1">
    <source>
        <dbReference type="SMART" id="SM00471"/>
    </source>
</evidence>
<dbReference type="Pfam" id="PF01966">
    <property type="entry name" value="HD"/>
    <property type="match status" value="1"/>
</dbReference>